<gene>
    <name evidence="1" type="ORF">BCR33DRAFT_714844</name>
</gene>
<accession>A0A1Y2CLF5</accession>
<organism evidence="1 2">
    <name type="scientific">Rhizoclosmatium globosum</name>
    <dbReference type="NCBI Taxonomy" id="329046"/>
    <lineage>
        <taxon>Eukaryota</taxon>
        <taxon>Fungi</taxon>
        <taxon>Fungi incertae sedis</taxon>
        <taxon>Chytridiomycota</taxon>
        <taxon>Chytridiomycota incertae sedis</taxon>
        <taxon>Chytridiomycetes</taxon>
        <taxon>Chytridiales</taxon>
        <taxon>Chytriomycetaceae</taxon>
        <taxon>Rhizoclosmatium</taxon>
    </lineage>
</organism>
<keyword evidence="2" id="KW-1185">Reference proteome</keyword>
<proteinExistence type="predicted"/>
<evidence type="ECO:0000313" key="1">
    <source>
        <dbReference type="EMBL" id="ORY47777.1"/>
    </source>
</evidence>
<name>A0A1Y2CLF5_9FUNG</name>
<dbReference type="Proteomes" id="UP000193642">
    <property type="component" value="Unassembled WGS sequence"/>
</dbReference>
<evidence type="ECO:0000313" key="2">
    <source>
        <dbReference type="Proteomes" id="UP000193642"/>
    </source>
</evidence>
<dbReference type="AlphaFoldDB" id="A0A1Y2CLF5"/>
<sequence length="128" mass="12999">MKETTNPNATHPPTKCLLDVDTVVWTTAVVVRAAAPGGLVGAAVVGITVVVVDEEVELNDAVTRVAFTLVAEGRTVDVESANVVTATETKVATFSVVVSIKELVAAAVGAMVAAVTVVAVEVRTGKTA</sequence>
<dbReference type="EMBL" id="MCGO01000013">
    <property type="protein sequence ID" value="ORY47777.1"/>
    <property type="molecule type" value="Genomic_DNA"/>
</dbReference>
<comment type="caution">
    <text evidence="1">The sequence shown here is derived from an EMBL/GenBank/DDBJ whole genome shotgun (WGS) entry which is preliminary data.</text>
</comment>
<reference evidence="1 2" key="1">
    <citation type="submission" date="2016-07" db="EMBL/GenBank/DDBJ databases">
        <title>Pervasive Adenine N6-methylation of Active Genes in Fungi.</title>
        <authorList>
            <consortium name="DOE Joint Genome Institute"/>
            <person name="Mondo S.J."/>
            <person name="Dannebaum R.O."/>
            <person name="Kuo R.C."/>
            <person name="Labutti K."/>
            <person name="Haridas S."/>
            <person name="Kuo A."/>
            <person name="Salamov A."/>
            <person name="Ahrendt S.R."/>
            <person name="Lipzen A."/>
            <person name="Sullivan W."/>
            <person name="Andreopoulos W.B."/>
            <person name="Clum A."/>
            <person name="Lindquist E."/>
            <person name="Daum C."/>
            <person name="Ramamoorthy G.K."/>
            <person name="Gryganskyi A."/>
            <person name="Culley D."/>
            <person name="Magnuson J.K."/>
            <person name="James T.Y."/>
            <person name="O'Malley M.A."/>
            <person name="Stajich J.E."/>
            <person name="Spatafora J.W."/>
            <person name="Visel A."/>
            <person name="Grigoriev I.V."/>
        </authorList>
    </citation>
    <scope>NUCLEOTIDE SEQUENCE [LARGE SCALE GENOMIC DNA]</scope>
    <source>
        <strain evidence="1 2">JEL800</strain>
    </source>
</reference>
<protein>
    <submittedName>
        <fullName evidence="1">Uncharacterized protein</fullName>
    </submittedName>
</protein>